<accession>A0A8T0E110</accession>
<keyword evidence="9 13" id="KW-0418">Kinase</keyword>
<reference evidence="18" key="1">
    <citation type="journal article" date="2020" name="bioRxiv">
        <title>Chromosome-level reference genome of the European wasp spider Argiope bruennichi: a resource for studies on range expansion and evolutionary adaptation.</title>
        <authorList>
            <person name="Sheffer M.M."/>
            <person name="Hoppe A."/>
            <person name="Krehenwinkel H."/>
            <person name="Uhl G."/>
            <person name="Kuss A.W."/>
            <person name="Jensen L."/>
            <person name="Jensen C."/>
            <person name="Gillespie R.G."/>
            <person name="Hoff K.J."/>
            <person name="Prost S."/>
        </authorList>
    </citation>
    <scope>NUCLEOTIDE SEQUENCE</scope>
</reference>
<feature type="domain" description="Ras-associating" evidence="17">
    <location>
        <begin position="434"/>
        <end position="533"/>
    </location>
</feature>
<dbReference type="PRINTS" id="PR00008">
    <property type="entry name" value="DAGPEDOMAIN"/>
</dbReference>
<keyword evidence="12" id="KW-0472">Membrane</keyword>
<dbReference type="Pfam" id="PF24099">
    <property type="entry name" value="RBD_DGKtheta"/>
    <property type="match status" value="2"/>
</dbReference>
<dbReference type="PANTHER" id="PTHR11255">
    <property type="entry name" value="DIACYLGLYCEROL KINASE"/>
    <property type="match status" value="1"/>
</dbReference>
<feature type="domain" description="Phorbol-ester/DAG-type" evidence="15">
    <location>
        <begin position="195"/>
        <end position="246"/>
    </location>
</feature>
<dbReference type="GO" id="GO:0005524">
    <property type="term" value="F:ATP binding"/>
    <property type="evidence" value="ECO:0007669"/>
    <property type="project" value="UniProtKB-KW"/>
</dbReference>
<dbReference type="CDD" id="cd20854">
    <property type="entry name" value="C1_DGKtheta_typeV_rpt3"/>
    <property type="match status" value="1"/>
</dbReference>
<keyword evidence="5" id="KW-0479">Metal-binding</keyword>
<dbReference type="SMART" id="SM00314">
    <property type="entry name" value="RA"/>
    <property type="match status" value="1"/>
</dbReference>
<dbReference type="GO" id="GO:0007200">
    <property type="term" value="P:phospholipase C-activating G protein-coupled receptor signaling pathway"/>
    <property type="evidence" value="ECO:0007669"/>
    <property type="project" value="InterPro"/>
</dbReference>
<evidence type="ECO:0000256" key="2">
    <source>
        <dbReference type="ARBA" id="ARBA00004370"/>
    </source>
</evidence>
<keyword evidence="19" id="KW-1185">Reference proteome</keyword>
<dbReference type="PROSITE" id="PS50146">
    <property type="entry name" value="DAGK"/>
    <property type="match status" value="1"/>
</dbReference>
<evidence type="ECO:0000256" key="14">
    <source>
        <dbReference type="SAM" id="MobiDB-lite"/>
    </source>
</evidence>
<keyword evidence="10" id="KW-0862">Zinc</keyword>
<dbReference type="Proteomes" id="UP000807504">
    <property type="component" value="Unassembled WGS sequence"/>
</dbReference>
<dbReference type="InterPro" id="IPR016064">
    <property type="entry name" value="NAD/diacylglycerol_kinase_sf"/>
</dbReference>
<dbReference type="SMART" id="SM00045">
    <property type="entry name" value="DAGKa"/>
    <property type="match status" value="1"/>
</dbReference>
<evidence type="ECO:0000313" key="18">
    <source>
        <dbReference type="EMBL" id="KAF8764143.1"/>
    </source>
</evidence>
<evidence type="ECO:0000256" key="11">
    <source>
        <dbReference type="ARBA" id="ARBA00022840"/>
    </source>
</evidence>
<dbReference type="PROSITE" id="PS00479">
    <property type="entry name" value="ZF_DAG_PE_1"/>
    <property type="match status" value="2"/>
</dbReference>
<evidence type="ECO:0000259" key="15">
    <source>
        <dbReference type="PROSITE" id="PS50081"/>
    </source>
</evidence>
<dbReference type="AlphaFoldDB" id="A0A8T0E110"/>
<organism evidence="18 19">
    <name type="scientific">Argiope bruennichi</name>
    <name type="common">Wasp spider</name>
    <name type="synonym">Aranea bruennichi</name>
    <dbReference type="NCBI Taxonomy" id="94029"/>
    <lineage>
        <taxon>Eukaryota</taxon>
        <taxon>Metazoa</taxon>
        <taxon>Ecdysozoa</taxon>
        <taxon>Arthropoda</taxon>
        <taxon>Chelicerata</taxon>
        <taxon>Arachnida</taxon>
        <taxon>Araneae</taxon>
        <taxon>Araneomorphae</taxon>
        <taxon>Entelegynae</taxon>
        <taxon>Araneoidea</taxon>
        <taxon>Araneidae</taxon>
        <taxon>Argiope</taxon>
    </lineage>
</organism>
<dbReference type="Gene3D" id="2.60.200.40">
    <property type="match status" value="1"/>
</dbReference>
<dbReference type="CDD" id="cd20804">
    <property type="entry name" value="C1_DGKtheta_typeV_rpt2"/>
    <property type="match status" value="1"/>
</dbReference>
<protein>
    <recommendedName>
        <fullName evidence="13">Diacylglycerol kinase</fullName>
        <shortName evidence="13">DAG kinase</shortName>
        <ecNumber evidence="13">2.7.1.107</ecNumber>
    </recommendedName>
</protein>
<feature type="region of interest" description="Disordered" evidence="14">
    <location>
        <begin position="41"/>
        <end position="60"/>
    </location>
</feature>
<dbReference type="Pfam" id="PF00781">
    <property type="entry name" value="DAGK_cat"/>
    <property type="match status" value="1"/>
</dbReference>
<dbReference type="FunFam" id="3.30.60.20:FF:000058">
    <property type="entry name" value="Diacylglycerol kinase"/>
    <property type="match status" value="1"/>
</dbReference>
<dbReference type="SMART" id="SM00046">
    <property type="entry name" value="DAGKc"/>
    <property type="match status" value="1"/>
</dbReference>
<dbReference type="InterPro" id="IPR029071">
    <property type="entry name" value="Ubiquitin-like_domsf"/>
</dbReference>
<dbReference type="Pfam" id="PF00130">
    <property type="entry name" value="C1_1"/>
    <property type="match status" value="2"/>
</dbReference>
<evidence type="ECO:0000256" key="13">
    <source>
        <dbReference type="RuleBase" id="RU361128"/>
    </source>
</evidence>
<dbReference type="CDD" id="cd17111">
    <property type="entry name" value="RA1_DAGK-theta"/>
    <property type="match status" value="1"/>
</dbReference>
<evidence type="ECO:0000256" key="7">
    <source>
        <dbReference type="ARBA" id="ARBA00022741"/>
    </source>
</evidence>
<keyword evidence="8" id="KW-0863">Zinc-finger</keyword>
<dbReference type="SUPFAM" id="SSF111331">
    <property type="entry name" value="NAD kinase/diacylglycerol kinase-like"/>
    <property type="match status" value="1"/>
</dbReference>
<dbReference type="InterPro" id="IPR001206">
    <property type="entry name" value="Diacylglycerol_kinase_cat_dom"/>
</dbReference>
<dbReference type="SUPFAM" id="SSF54236">
    <property type="entry name" value="Ubiquitin-like"/>
    <property type="match status" value="2"/>
</dbReference>
<feature type="region of interest" description="Disordered" evidence="14">
    <location>
        <begin position="980"/>
        <end position="1012"/>
    </location>
</feature>
<dbReference type="InterPro" id="IPR020454">
    <property type="entry name" value="DAG/PE-bd"/>
</dbReference>
<evidence type="ECO:0000256" key="5">
    <source>
        <dbReference type="ARBA" id="ARBA00022723"/>
    </source>
</evidence>
<comment type="similarity">
    <text evidence="3 13">Belongs to the eukaryotic diacylglycerol kinase family.</text>
</comment>
<dbReference type="GO" id="GO:0004143">
    <property type="term" value="F:ATP-dependent diacylglycerol kinase activity"/>
    <property type="evidence" value="ECO:0007669"/>
    <property type="project" value="UniProtKB-EC"/>
</dbReference>
<dbReference type="InterPro" id="IPR046349">
    <property type="entry name" value="C1-like_sf"/>
</dbReference>
<dbReference type="FunFam" id="2.60.200.40:FF:000004">
    <property type="entry name" value="Diacylglycerol kinase"/>
    <property type="match status" value="1"/>
</dbReference>
<dbReference type="GO" id="GO:0016020">
    <property type="term" value="C:membrane"/>
    <property type="evidence" value="ECO:0007669"/>
    <property type="project" value="UniProtKB-SubCell"/>
</dbReference>
<dbReference type="PANTHER" id="PTHR11255:SF54">
    <property type="entry name" value="DIACYLGLYCEROL KINASE THETA"/>
    <property type="match status" value="1"/>
</dbReference>
<dbReference type="PROSITE" id="PS50081">
    <property type="entry name" value="ZF_DAG_PE_2"/>
    <property type="match status" value="3"/>
</dbReference>
<name>A0A8T0E110_ARGBR</name>
<keyword evidence="4 13" id="KW-0808">Transferase</keyword>
<dbReference type="InterPro" id="IPR000159">
    <property type="entry name" value="RA_dom"/>
</dbReference>
<dbReference type="GO" id="GO:0008270">
    <property type="term" value="F:zinc ion binding"/>
    <property type="evidence" value="ECO:0007669"/>
    <property type="project" value="UniProtKB-KW"/>
</dbReference>
<evidence type="ECO:0000256" key="8">
    <source>
        <dbReference type="ARBA" id="ARBA00022771"/>
    </source>
</evidence>
<dbReference type="InterPro" id="IPR000756">
    <property type="entry name" value="Diacylglycerol_kin_accessory"/>
</dbReference>
<reference evidence="18" key="2">
    <citation type="submission" date="2020-06" db="EMBL/GenBank/DDBJ databases">
        <authorList>
            <person name="Sheffer M."/>
        </authorList>
    </citation>
    <scope>NUCLEOTIDE SEQUENCE</scope>
</reference>
<evidence type="ECO:0000256" key="1">
    <source>
        <dbReference type="ARBA" id="ARBA00001383"/>
    </source>
</evidence>
<proteinExistence type="inferred from homology"/>
<dbReference type="CDD" id="cd20803">
    <property type="entry name" value="C1_DGKtheta_typeV_rpt1"/>
    <property type="match status" value="1"/>
</dbReference>
<dbReference type="Gene3D" id="3.30.60.20">
    <property type="match status" value="2"/>
</dbReference>
<evidence type="ECO:0000259" key="16">
    <source>
        <dbReference type="PROSITE" id="PS50146"/>
    </source>
</evidence>
<dbReference type="Gene3D" id="3.10.20.90">
    <property type="entry name" value="Phosphatidylinositol 3-kinase Catalytic Subunit, Chain A, domain 1"/>
    <property type="match status" value="1"/>
</dbReference>
<keyword evidence="7 13" id="KW-0547">Nucleotide-binding</keyword>
<dbReference type="SMART" id="SM00109">
    <property type="entry name" value="C1"/>
    <property type="match status" value="3"/>
</dbReference>
<dbReference type="InterPro" id="IPR002219">
    <property type="entry name" value="PKC_DAG/PE"/>
</dbReference>
<evidence type="ECO:0000256" key="3">
    <source>
        <dbReference type="ARBA" id="ARBA00009280"/>
    </source>
</evidence>
<dbReference type="Pfam" id="PF00788">
    <property type="entry name" value="RA"/>
    <property type="match status" value="2"/>
</dbReference>
<dbReference type="EC" id="2.7.1.107" evidence="13"/>
<comment type="catalytic activity">
    <reaction evidence="1 13">
        <text>a 1,2-diacyl-sn-glycerol + ATP = a 1,2-diacyl-sn-glycero-3-phosphate + ADP + H(+)</text>
        <dbReference type="Rhea" id="RHEA:10272"/>
        <dbReference type="ChEBI" id="CHEBI:15378"/>
        <dbReference type="ChEBI" id="CHEBI:17815"/>
        <dbReference type="ChEBI" id="CHEBI:30616"/>
        <dbReference type="ChEBI" id="CHEBI:58608"/>
        <dbReference type="ChEBI" id="CHEBI:456216"/>
        <dbReference type="EC" id="2.7.1.107"/>
    </reaction>
</comment>
<feature type="domain" description="Phorbol-ester/DAG-type" evidence="15">
    <location>
        <begin position="129"/>
        <end position="177"/>
    </location>
</feature>
<dbReference type="FunFam" id="3.40.50.10330:FF:000011">
    <property type="entry name" value="Diacylglycerol kinase"/>
    <property type="match status" value="1"/>
</dbReference>
<dbReference type="InterPro" id="IPR017438">
    <property type="entry name" value="ATP-NAD_kinase_N"/>
</dbReference>
<evidence type="ECO:0000256" key="4">
    <source>
        <dbReference type="ARBA" id="ARBA00022679"/>
    </source>
</evidence>
<feature type="domain" description="Phorbol-ester/DAG-type" evidence="15">
    <location>
        <begin position="66"/>
        <end position="116"/>
    </location>
</feature>
<dbReference type="SUPFAM" id="SSF57889">
    <property type="entry name" value="Cysteine-rich domain"/>
    <property type="match status" value="3"/>
</dbReference>
<keyword evidence="6" id="KW-0677">Repeat</keyword>
<dbReference type="InterPro" id="IPR056392">
    <property type="entry name" value="DGKtheta_RBD"/>
</dbReference>
<feature type="domain" description="DAGKc" evidence="16">
    <location>
        <begin position="643"/>
        <end position="780"/>
    </location>
</feature>
<dbReference type="Gene3D" id="3.40.50.10330">
    <property type="entry name" value="Probable inorganic polyphosphate/atp-NAD kinase, domain 1"/>
    <property type="match status" value="1"/>
</dbReference>
<comment type="caution">
    <text evidence="18">The sequence shown here is derived from an EMBL/GenBank/DDBJ whole genome shotgun (WGS) entry which is preliminary data.</text>
</comment>
<evidence type="ECO:0000313" key="19">
    <source>
        <dbReference type="Proteomes" id="UP000807504"/>
    </source>
</evidence>
<gene>
    <name evidence="18" type="ORF">HNY73_022253</name>
</gene>
<evidence type="ECO:0000256" key="9">
    <source>
        <dbReference type="ARBA" id="ARBA00022777"/>
    </source>
</evidence>
<sequence length="1012" mass="114225">MWEYTVTEGYWQVRGVRFVKSGGVTVAAFLIRSWNNMASTGAKPNVKATENPSPTTEGPPEVVQQGHFFSKKTFHKPTYCHHCTDMLWGLIGQGLICEVCNFVVHERCLKTVVSPCSTITPSIIKNPVPHCWGEPGHLKRRFCNVCRKRIEDSCAVRCEVCDYSVHVECQDFGVADCKECATYVPSRDASTLTQTHHWREGNLPPNSKCQLCKKTCWSAECLAGMRCEWCNITAHPSCYKSLPVECTFGCLESIMLPPACVSIPRTDVPLETIIGGQMKKRDTISRLPDNENYLNQGSRRECITCSEQIKKIIMLLSRSISEEFSSSTDLKGKDYDESSQKDKEEETVKVFDGNGCLKTRMFRTITMQRNATKEQIIAASLRAFHVYDDLRLYYITDAYDSNEKELDGPTPLQNLTRKDGRSAIFLRFRPPDPDSGYIKVYPGKLGNIDGHQVIPVTSDDEVNDVMERALEKFGLDPSDVMKYRLSEVSLDKGSVHERPMDNQESPWELIKNIARESIRQKELTRFCLRQKEDLQSSSVALFVGNLPPNLSQRQYEMLLLEMLGKHTAKHLPQSQHFPLKDPWKPYRFRDLGPIYYEYGSLIISYDNADIAVKCFYMLRETIYDDKNLLVLLLPNLLPDLVPRGVRPLLVFVNVKSGGCQGMELISSFRRFLNPYQVYDLENGGPLPGLYVFRHIRDYKILVCGGDGTVGWVLQCLDNVGQDSECQSPPCAILPLGTGNDLARVLRWGPGYTGGEEPLNILKDVIEAEEIRLDRWTVVFHVDEKEDTSGSNPGSSQDNTAIFVMNNYFGIGIDASLCLDFHNAREENPNKFNSRFHNKGVYVKMGLRKMVSRKTWRDFHKDIQLEVDNKVIDLPPVEGIIILNILSWGSGANPWGPEKEDQFAKPTHYDGMLEVVGVTGVVHMGQIQSGLRSAIRIAQGGHLRIKLHTEMPVQVDGEPWIQSSGEVVVLRSALKATMLKKSKGKMKRRNTEPSMVVSPMEISQDVPSSSGPF</sequence>
<evidence type="ECO:0000256" key="6">
    <source>
        <dbReference type="ARBA" id="ARBA00022737"/>
    </source>
</evidence>
<dbReference type="InterPro" id="IPR037607">
    <property type="entry name" value="DGK"/>
</dbReference>
<dbReference type="Pfam" id="PF00609">
    <property type="entry name" value="DAGK_acc"/>
    <property type="match status" value="1"/>
</dbReference>
<evidence type="ECO:0000259" key="17">
    <source>
        <dbReference type="PROSITE" id="PS50200"/>
    </source>
</evidence>
<comment type="subcellular location">
    <subcellularLocation>
        <location evidence="2">Membrane</location>
    </subcellularLocation>
</comment>
<dbReference type="PROSITE" id="PS50200">
    <property type="entry name" value="RA"/>
    <property type="match status" value="1"/>
</dbReference>
<evidence type="ECO:0000256" key="12">
    <source>
        <dbReference type="ARBA" id="ARBA00023136"/>
    </source>
</evidence>
<keyword evidence="11 13" id="KW-0067">ATP-binding</keyword>
<evidence type="ECO:0000256" key="10">
    <source>
        <dbReference type="ARBA" id="ARBA00022833"/>
    </source>
</evidence>
<dbReference type="EMBL" id="JABXBU010002231">
    <property type="protein sequence ID" value="KAF8764143.1"/>
    <property type="molecule type" value="Genomic_DNA"/>
</dbReference>
<dbReference type="FunFam" id="3.30.60.20:FF:000002">
    <property type="entry name" value="Diacylglycerol kinase"/>
    <property type="match status" value="1"/>
</dbReference>